<keyword evidence="3" id="KW-0677">Repeat</keyword>
<dbReference type="FunFam" id="2.10.25.10:FF:000038">
    <property type="entry name" value="Fibrillin 2"/>
    <property type="match status" value="1"/>
</dbReference>
<evidence type="ECO:0000256" key="3">
    <source>
        <dbReference type="ARBA" id="ARBA00022737"/>
    </source>
</evidence>
<name>A0A3B4DW65_PYGNA</name>
<feature type="compositionally biased region" description="Basic and acidic residues" evidence="6">
    <location>
        <begin position="651"/>
        <end position="661"/>
    </location>
</feature>
<feature type="compositionally biased region" description="Polar residues" evidence="6">
    <location>
        <begin position="327"/>
        <end position="344"/>
    </location>
</feature>
<feature type="region of interest" description="Disordered" evidence="6">
    <location>
        <begin position="384"/>
        <end position="412"/>
    </location>
</feature>
<accession>A0A3B4DW65</accession>
<dbReference type="STRING" id="42514.ENSPNAP00000028652"/>
<evidence type="ECO:0000256" key="7">
    <source>
        <dbReference type="SAM" id="Phobius"/>
    </source>
</evidence>
<dbReference type="PROSITE" id="PS01186">
    <property type="entry name" value="EGF_2"/>
    <property type="match status" value="1"/>
</dbReference>
<feature type="region of interest" description="Disordered" evidence="6">
    <location>
        <begin position="168"/>
        <end position="196"/>
    </location>
</feature>
<feature type="domain" description="EGF-like" evidence="10">
    <location>
        <begin position="541"/>
        <end position="583"/>
    </location>
</feature>
<comment type="caution">
    <text evidence="5">Lacks conserved residue(s) required for the propagation of feature annotation.</text>
</comment>
<dbReference type="RefSeq" id="XP_017571997.2">
    <property type="nucleotide sequence ID" value="XM_017716508.2"/>
</dbReference>
<dbReference type="Gene3D" id="2.60.120.290">
    <property type="entry name" value="Spermadhesin, CUB domain"/>
    <property type="match status" value="1"/>
</dbReference>
<dbReference type="InterPro" id="IPR018097">
    <property type="entry name" value="EGF_Ca-bd_CS"/>
</dbReference>
<dbReference type="PROSITE" id="PS01180">
    <property type="entry name" value="CUB"/>
    <property type="match status" value="1"/>
</dbReference>
<dbReference type="InterPro" id="IPR001881">
    <property type="entry name" value="EGF-like_Ca-bd_dom"/>
</dbReference>
<dbReference type="Gene3D" id="2.10.25.10">
    <property type="entry name" value="Laminin"/>
    <property type="match status" value="1"/>
</dbReference>
<feature type="compositionally biased region" description="Basic residues" evidence="6">
    <location>
        <begin position="399"/>
        <end position="411"/>
    </location>
</feature>
<evidence type="ECO:0000313" key="11">
    <source>
        <dbReference type="Ensembl" id="ENSPNAP00000028652.2"/>
    </source>
</evidence>
<feature type="region of interest" description="Disordered" evidence="6">
    <location>
        <begin position="327"/>
        <end position="365"/>
    </location>
</feature>
<feature type="transmembrane region" description="Helical" evidence="7">
    <location>
        <begin position="598"/>
        <end position="620"/>
    </location>
</feature>
<evidence type="ECO:0000259" key="9">
    <source>
        <dbReference type="PROSITE" id="PS01180"/>
    </source>
</evidence>
<dbReference type="InterPro" id="IPR000742">
    <property type="entry name" value="EGF"/>
</dbReference>
<reference evidence="11" key="3">
    <citation type="submission" date="2025-09" db="UniProtKB">
        <authorList>
            <consortium name="Ensembl"/>
        </authorList>
    </citation>
    <scope>IDENTIFICATION</scope>
</reference>
<evidence type="ECO:0000256" key="5">
    <source>
        <dbReference type="PROSITE-ProRule" id="PRU00076"/>
    </source>
</evidence>
<dbReference type="AlphaFoldDB" id="A0A3B4DW65"/>
<reference evidence="11 12" key="1">
    <citation type="submission" date="2020-10" db="EMBL/GenBank/DDBJ databases">
        <title>Pygocentrus nattereri (red-bellied piranha) genome, fPygNat1, primary haplotype.</title>
        <authorList>
            <person name="Myers G."/>
            <person name="Meyer A."/>
            <person name="Karagic N."/>
            <person name="Pippel M."/>
            <person name="Winkler S."/>
            <person name="Tracey A."/>
            <person name="Wood J."/>
            <person name="Formenti G."/>
            <person name="Howe K."/>
            <person name="Fedrigo O."/>
            <person name="Jarvis E.D."/>
        </authorList>
    </citation>
    <scope>NUCLEOTIDE SEQUENCE [LARGE SCALE GENOMIC DNA]</scope>
</reference>
<feature type="chain" id="PRO_5043904639" description="EGF-like domain-containing protein" evidence="8">
    <location>
        <begin position="25"/>
        <end position="708"/>
    </location>
</feature>
<feature type="region of interest" description="Disordered" evidence="6">
    <location>
        <begin position="638"/>
        <end position="675"/>
    </location>
</feature>
<dbReference type="InterPro" id="IPR049883">
    <property type="entry name" value="NOTCH1_EGF-like"/>
</dbReference>
<evidence type="ECO:0000256" key="4">
    <source>
        <dbReference type="ARBA" id="ARBA00023157"/>
    </source>
</evidence>
<dbReference type="GO" id="GO:0030855">
    <property type="term" value="P:epithelial cell differentiation"/>
    <property type="evidence" value="ECO:0007669"/>
    <property type="project" value="UniProtKB-ARBA"/>
</dbReference>
<protein>
    <recommendedName>
        <fullName evidence="13">EGF-like domain-containing protein</fullName>
    </recommendedName>
</protein>
<feature type="compositionally biased region" description="Acidic residues" evidence="6">
    <location>
        <begin position="187"/>
        <end position="196"/>
    </location>
</feature>
<feature type="region of interest" description="Disordered" evidence="6">
    <location>
        <begin position="218"/>
        <end position="279"/>
    </location>
</feature>
<dbReference type="GO" id="GO:0005509">
    <property type="term" value="F:calcium ion binding"/>
    <property type="evidence" value="ECO:0007669"/>
    <property type="project" value="InterPro"/>
</dbReference>
<dbReference type="InterPro" id="IPR035914">
    <property type="entry name" value="Sperma_CUB_dom_sf"/>
</dbReference>
<dbReference type="CDD" id="cd00054">
    <property type="entry name" value="EGF_CA"/>
    <property type="match status" value="1"/>
</dbReference>
<evidence type="ECO:0000256" key="8">
    <source>
        <dbReference type="SAM" id="SignalP"/>
    </source>
</evidence>
<dbReference type="Ensembl" id="ENSPNAT00000015023.2">
    <property type="protein sequence ID" value="ENSPNAP00000028652.2"/>
    <property type="gene ID" value="ENSPNAG00000014436.2"/>
</dbReference>
<dbReference type="OMA" id="HAEEDAH"/>
<evidence type="ECO:0000259" key="10">
    <source>
        <dbReference type="PROSITE" id="PS50026"/>
    </source>
</evidence>
<dbReference type="Proteomes" id="UP001501920">
    <property type="component" value="Chromosome 12"/>
</dbReference>
<dbReference type="InterPro" id="IPR000859">
    <property type="entry name" value="CUB_dom"/>
</dbReference>
<feature type="domain" description="CUB" evidence="9">
    <location>
        <begin position="52"/>
        <end position="164"/>
    </location>
</feature>
<evidence type="ECO:0008006" key="13">
    <source>
        <dbReference type="Google" id="ProtNLM"/>
    </source>
</evidence>
<organism evidence="11 12">
    <name type="scientific">Pygocentrus nattereri</name>
    <name type="common">Red-bellied piranha</name>
    <dbReference type="NCBI Taxonomy" id="42514"/>
    <lineage>
        <taxon>Eukaryota</taxon>
        <taxon>Metazoa</taxon>
        <taxon>Chordata</taxon>
        <taxon>Craniata</taxon>
        <taxon>Vertebrata</taxon>
        <taxon>Euteleostomi</taxon>
        <taxon>Actinopterygii</taxon>
        <taxon>Neopterygii</taxon>
        <taxon>Teleostei</taxon>
        <taxon>Ostariophysi</taxon>
        <taxon>Characiformes</taxon>
        <taxon>Characoidei</taxon>
        <taxon>Pygocentrus</taxon>
    </lineage>
</organism>
<dbReference type="GeneID" id="108438598"/>
<keyword evidence="1 5" id="KW-0245">EGF-like domain</keyword>
<proteinExistence type="predicted"/>
<evidence type="ECO:0000256" key="2">
    <source>
        <dbReference type="ARBA" id="ARBA00022729"/>
    </source>
</evidence>
<keyword evidence="7" id="KW-1133">Transmembrane helix</keyword>
<dbReference type="GeneTree" id="ENSGT01110000267375"/>
<feature type="compositionally biased region" description="Polar residues" evidence="6">
    <location>
        <begin position="638"/>
        <end position="650"/>
    </location>
</feature>
<dbReference type="SUPFAM" id="SSF49854">
    <property type="entry name" value="Spermadhesin, CUB domain"/>
    <property type="match status" value="1"/>
</dbReference>
<keyword evidence="4" id="KW-1015">Disulfide bond</keyword>
<dbReference type="OrthoDB" id="2015116at2759"/>
<keyword evidence="12" id="KW-1185">Reference proteome</keyword>
<feature type="signal peptide" evidence="8">
    <location>
        <begin position="1"/>
        <end position="24"/>
    </location>
</feature>
<dbReference type="PROSITE" id="PS50026">
    <property type="entry name" value="EGF_3"/>
    <property type="match status" value="1"/>
</dbReference>
<keyword evidence="2 8" id="KW-0732">Signal</keyword>
<dbReference type="InterPro" id="IPR000152">
    <property type="entry name" value="EGF-type_Asp/Asn_hydroxyl_site"/>
</dbReference>
<dbReference type="Pfam" id="PF07645">
    <property type="entry name" value="EGF_CA"/>
    <property type="match status" value="1"/>
</dbReference>
<dbReference type="PROSITE" id="PS01187">
    <property type="entry name" value="EGF_CA"/>
    <property type="match status" value="1"/>
</dbReference>
<evidence type="ECO:0000256" key="6">
    <source>
        <dbReference type="SAM" id="MobiDB-lite"/>
    </source>
</evidence>
<sequence>MQPRCLLGRCCALLMIHIAAVVKPQTVSENDAHMDTGFRGLEGTAFFAMRSCHQVLHGDSGEFFSPEYLCSNPGLWCNWTIQVEQGKRVQLNLEDLTPENTCRLKMDQIHLDESPVVAGGAQILEKCWQKVRYTSISNTVHVVQLIGPNPNPPLRGFYGQYQAFGPPETPPTSIVGVSDAGSIKEDSQEEEREDVDTIDGVTEVPDQKSFTHEFTLSVEETDSTPAEPVDIGPVTSSLTTELPVSGSLERNSGEIRKTRGGAENQASTAEGISGGLPAEEFRPRSLSDEMPGTLSSLHAYTTHTTATPTGTTHILSTKGVEPVFTLSSTTTNNNEARPKSTPSPDETKPAATEIKSSPGIKDSYGTTFMEMPLVDSGRTVQAGTVEPTEGFGENEHQNSSRKPKPNHRMKGKSLSVSTIRSQAEPQHLPGGLLLEVTVEVGVNHTHKEGWDHLKNFFRTAVETMIQKDLENLHPKSISSKRSKKLKAGVLLIVWVQFGECDEEGLTLRDVQSTLQQLKRKTIHSHDLKKSHGIIISVSVEDIDECETRLVMCDVHAECVNEFGSYSCHCRHGYSLGLGGAVCLEPKVEDCNWTSFPSLLYVVCVLLAFLIAVLLVVLGVLHRRYHRGAFLPHCTSSTKSFSATNNNNNSEGDVHNAADRSSLRPPPPPPPLRFSSQASAALDLPLLRFTPLAPPEGLQGKLQRQKDQL</sequence>
<dbReference type="SUPFAM" id="SSF57196">
    <property type="entry name" value="EGF/Laminin"/>
    <property type="match status" value="1"/>
</dbReference>
<dbReference type="SMART" id="SM00179">
    <property type="entry name" value="EGF_CA"/>
    <property type="match status" value="1"/>
</dbReference>
<reference evidence="11" key="2">
    <citation type="submission" date="2025-08" db="UniProtKB">
        <authorList>
            <consortium name="Ensembl"/>
        </authorList>
    </citation>
    <scope>IDENTIFICATION</scope>
</reference>
<dbReference type="SMART" id="SM00042">
    <property type="entry name" value="CUB"/>
    <property type="match status" value="1"/>
</dbReference>
<evidence type="ECO:0000256" key="1">
    <source>
        <dbReference type="ARBA" id="ARBA00022536"/>
    </source>
</evidence>
<keyword evidence="7" id="KW-0812">Transmembrane</keyword>
<dbReference type="SMART" id="SM00181">
    <property type="entry name" value="EGF"/>
    <property type="match status" value="1"/>
</dbReference>
<keyword evidence="7" id="KW-0472">Membrane</keyword>
<evidence type="ECO:0000313" key="12">
    <source>
        <dbReference type="Proteomes" id="UP001501920"/>
    </source>
</evidence>
<dbReference type="Pfam" id="PF00431">
    <property type="entry name" value="CUB"/>
    <property type="match status" value="1"/>
</dbReference>
<dbReference type="PROSITE" id="PS00010">
    <property type="entry name" value="ASX_HYDROXYL"/>
    <property type="match status" value="1"/>
</dbReference>